<protein>
    <submittedName>
        <fullName evidence="4">(wild Malaysian banana) hypothetical protein</fullName>
    </submittedName>
</protein>
<dbReference type="InterPro" id="IPR043502">
    <property type="entry name" value="DNA/RNA_pol_sf"/>
</dbReference>
<reference evidence="4" key="1">
    <citation type="submission" date="2021-03" db="EMBL/GenBank/DDBJ databases">
        <authorList>
            <consortium name="Genoscope - CEA"/>
            <person name="William W."/>
        </authorList>
    </citation>
    <scope>NUCLEOTIDE SEQUENCE</scope>
    <source>
        <strain evidence="4">Doubled-haploid Pahang</strain>
    </source>
</reference>
<evidence type="ECO:0000256" key="1">
    <source>
        <dbReference type="ARBA" id="ARBA00022750"/>
    </source>
</evidence>
<dbReference type="Pfam" id="PF07727">
    <property type="entry name" value="RVT_2"/>
    <property type="match status" value="1"/>
</dbReference>
<sequence>MADKAAKLKTLGMNVDESFLVQFILNSLPSQFGPFKIHYNTNKDKWDLNELTSMFPSNTWWIDSGASTHVTNNMQGFLSIRKPKEHERLIIMGNHLKAKVISMGTYRYCISFGSGKLSIFYDSIKVGSGILCDAIDTLEVYINEVERQLDRKVKIVRSDKGESDYDIGIKRDPLSFSQAIESNDSEKWYDAMKEELKSMVQNDVWDLVELPNDCKRVSCKWVFKTKRDSTGNIERYKARLVAKGSQKEGIDYNKTFSPVSKKDSLRIIMTLVAHYDLELHQMDVKTAFLNGDLDEEIYMEQPEGFIKKGKE</sequence>
<gene>
    <name evidence="4" type="ORF">GSMUA_304170.1</name>
</gene>
<dbReference type="GO" id="GO:0004190">
    <property type="term" value="F:aspartic-type endopeptidase activity"/>
    <property type="evidence" value="ECO:0007669"/>
    <property type="project" value="UniProtKB-KW"/>
</dbReference>
<feature type="domain" description="Reverse transcriptase Ty1/copia-type" evidence="2">
    <location>
        <begin position="202"/>
        <end position="310"/>
    </location>
</feature>
<dbReference type="AlphaFoldDB" id="A0A8D7B4C6"/>
<keyword evidence="1" id="KW-0378">Hydrolase</keyword>
<dbReference type="EMBL" id="HG996466">
    <property type="protein sequence ID" value="CAG1860121.1"/>
    <property type="molecule type" value="Genomic_DNA"/>
</dbReference>
<keyword evidence="1" id="KW-0645">Protease</keyword>
<evidence type="ECO:0000313" key="4">
    <source>
        <dbReference type="EMBL" id="CAG1860121.1"/>
    </source>
</evidence>
<feature type="domain" description="Retrovirus-related Pol polyprotein from transposon TNT 1-94-like beta-barrel" evidence="3">
    <location>
        <begin position="60"/>
        <end position="113"/>
    </location>
</feature>
<dbReference type="SUPFAM" id="SSF56672">
    <property type="entry name" value="DNA/RNA polymerases"/>
    <property type="match status" value="1"/>
</dbReference>
<name>A0A8D7B4C6_MUSAM</name>
<proteinExistence type="predicted"/>
<dbReference type="InterPro" id="IPR013103">
    <property type="entry name" value="RVT_2"/>
</dbReference>
<keyword evidence="1" id="KW-0064">Aspartyl protease</keyword>
<evidence type="ECO:0000259" key="3">
    <source>
        <dbReference type="Pfam" id="PF22936"/>
    </source>
</evidence>
<evidence type="ECO:0000259" key="2">
    <source>
        <dbReference type="Pfam" id="PF07727"/>
    </source>
</evidence>
<dbReference type="Pfam" id="PF22936">
    <property type="entry name" value="Pol_BBD"/>
    <property type="match status" value="1"/>
</dbReference>
<accession>A0A8D7B4C6</accession>
<organism evidence="4">
    <name type="scientific">Musa acuminata subsp. malaccensis</name>
    <name type="common">Wild banana</name>
    <name type="synonym">Musa malaccensis</name>
    <dbReference type="NCBI Taxonomy" id="214687"/>
    <lineage>
        <taxon>Eukaryota</taxon>
        <taxon>Viridiplantae</taxon>
        <taxon>Streptophyta</taxon>
        <taxon>Embryophyta</taxon>
        <taxon>Tracheophyta</taxon>
        <taxon>Spermatophyta</taxon>
        <taxon>Magnoliopsida</taxon>
        <taxon>Liliopsida</taxon>
        <taxon>Zingiberales</taxon>
        <taxon>Musaceae</taxon>
        <taxon>Musa</taxon>
    </lineage>
</organism>
<dbReference type="InterPro" id="IPR054722">
    <property type="entry name" value="PolX-like_BBD"/>
</dbReference>
<feature type="non-terminal residue" evidence="4">
    <location>
        <position position="1"/>
    </location>
</feature>